<evidence type="ECO:0000256" key="2">
    <source>
        <dbReference type="ARBA" id="ARBA00011245"/>
    </source>
</evidence>
<dbReference type="OrthoDB" id="3233595at2759"/>
<feature type="domain" description="Enoyl reductase (ER)" evidence="4">
    <location>
        <begin position="8"/>
        <end position="358"/>
    </location>
</feature>
<dbReference type="Gene3D" id="3.90.180.10">
    <property type="entry name" value="Medium-chain alcohol dehydrogenases, catalytic domain"/>
    <property type="match status" value="1"/>
</dbReference>
<dbReference type="CDD" id="cd08249">
    <property type="entry name" value="enoyl_reductase_like"/>
    <property type="match status" value="1"/>
</dbReference>
<dbReference type="PANTHER" id="PTHR45348">
    <property type="entry name" value="HYPOTHETICAL OXIDOREDUCTASE (EUROFUNG)"/>
    <property type="match status" value="1"/>
</dbReference>
<name>A0A8K0QXX7_9PLEO</name>
<organism evidence="5 6">
    <name type="scientific">Paraphoma chrysanthemicola</name>
    <dbReference type="NCBI Taxonomy" id="798071"/>
    <lineage>
        <taxon>Eukaryota</taxon>
        <taxon>Fungi</taxon>
        <taxon>Dikarya</taxon>
        <taxon>Ascomycota</taxon>
        <taxon>Pezizomycotina</taxon>
        <taxon>Dothideomycetes</taxon>
        <taxon>Pleosporomycetidae</taxon>
        <taxon>Pleosporales</taxon>
        <taxon>Pleosporineae</taxon>
        <taxon>Phaeosphaeriaceae</taxon>
        <taxon>Paraphoma</taxon>
    </lineage>
</organism>
<accession>A0A8K0QXX7</accession>
<protein>
    <submittedName>
        <fullName evidence="5">Zinc binding dehydrogenase</fullName>
    </submittedName>
</protein>
<evidence type="ECO:0000313" key="6">
    <source>
        <dbReference type="Proteomes" id="UP000813461"/>
    </source>
</evidence>
<evidence type="ECO:0000256" key="3">
    <source>
        <dbReference type="ARBA" id="ARBA00023002"/>
    </source>
</evidence>
<dbReference type="AlphaFoldDB" id="A0A8K0QXX7"/>
<dbReference type="InterPro" id="IPR011032">
    <property type="entry name" value="GroES-like_sf"/>
</dbReference>
<keyword evidence="3" id="KW-0560">Oxidoreductase</keyword>
<keyword evidence="6" id="KW-1185">Reference proteome</keyword>
<dbReference type="PANTHER" id="PTHR45348:SF5">
    <property type="entry name" value="OXIDOREDUCTASE, PUTATIVE (AFU_ORTHOLOGUE AFUA_8G01420)-RELATED"/>
    <property type="match status" value="1"/>
</dbReference>
<dbReference type="SUPFAM" id="SSF51735">
    <property type="entry name" value="NAD(P)-binding Rossmann-fold domains"/>
    <property type="match status" value="1"/>
</dbReference>
<dbReference type="InterPro" id="IPR047122">
    <property type="entry name" value="Trans-enoyl_RdTase-like"/>
</dbReference>
<dbReference type="Pfam" id="PF08240">
    <property type="entry name" value="ADH_N"/>
    <property type="match status" value="1"/>
</dbReference>
<dbReference type="Gene3D" id="3.40.50.720">
    <property type="entry name" value="NAD(P)-binding Rossmann-like Domain"/>
    <property type="match status" value="1"/>
</dbReference>
<dbReference type="EMBL" id="JAGMVJ010000021">
    <property type="protein sequence ID" value="KAH7074138.1"/>
    <property type="molecule type" value="Genomic_DNA"/>
</dbReference>
<dbReference type="Proteomes" id="UP000813461">
    <property type="component" value="Unassembled WGS sequence"/>
</dbReference>
<dbReference type="InterPro" id="IPR020843">
    <property type="entry name" value="ER"/>
</dbReference>
<evidence type="ECO:0000313" key="5">
    <source>
        <dbReference type="EMBL" id="KAH7074138.1"/>
    </source>
</evidence>
<reference evidence="5" key="1">
    <citation type="journal article" date="2021" name="Nat. Commun.">
        <title>Genetic determinants of endophytism in the Arabidopsis root mycobiome.</title>
        <authorList>
            <person name="Mesny F."/>
            <person name="Miyauchi S."/>
            <person name="Thiergart T."/>
            <person name="Pickel B."/>
            <person name="Atanasova L."/>
            <person name="Karlsson M."/>
            <person name="Huettel B."/>
            <person name="Barry K.W."/>
            <person name="Haridas S."/>
            <person name="Chen C."/>
            <person name="Bauer D."/>
            <person name="Andreopoulos W."/>
            <person name="Pangilinan J."/>
            <person name="LaButti K."/>
            <person name="Riley R."/>
            <person name="Lipzen A."/>
            <person name="Clum A."/>
            <person name="Drula E."/>
            <person name="Henrissat B."/>
            <person name="Kohler A."/>
            <person name="Grigoriev I.V."/>
            <person name="Martin F.M."/>
            <person name="Hacquard S."/>
        </authorList>
    </citation>
    <scope>NUCLEOTIDE SEQUENCE</scope>
    <source>
        <strain evidence="5">MPI-SDFR-AT-0120</strain>
    </source>
</reference>
<dbReference type="GO" id="GO:0016651">
    <property type="term" value="F:oxidoreductase activity, acting on NAD(P)H"/>
    <property type="evidence" value="ECO:0007669"/>
    <property type="project" value="InterPro"/>
</dbReference>
<gene>
    <name evidence="5" type="ORF">FB567DRAFT_536859</name>
</gene>
<dbReference type="InterPro" id="IPR036291">
    <property type="entry name" value="NAD(P)-bd_dom_sf"/>
</dbReference>
<dbReference type="SMART" id="SM00829">
    <property type="entry name" value="PKS_ER"/>
    <property type="match status" value="1"/>
</dbReference>
<comment type="caution">
    <text evidence="5">The sequence shown here is derived from an EMBL/GenBank/DDBJ whole genome shotgun (WGS) entry which is preliminary data.</text>
</comment>
<dbReference type="InterPro" id="IPR013154">
    <property type="entry name" value="ADH-like_N"/>
</dbReference>
<evidence type="ECO:0000259" key="4">
    <source>
        <dbReference type="SMART" id="SM00829"/>
    </source>
</evidence>
<sequence>MFEYTISGKPSITATRREVPIPSPSPHDILIKVHATSSNPKDWKASASHDPSSGINQGDDIAGIVSAVGSEVYEFAPGDRVAAFHRMFTPHGSYAEYAIAPASTTFKLPAHIEFEEAATMPLASMTAALALYQHLDLPVPWATTGSAQNTPVLIYGGASTVGAFALKLAKLSGLGPIITVAGNGIDFVKSLDAATHIIDYRKGNVVEDVLAALDVKPLLHAFDAISNKSSWKHILAVFTDERNGGGKGTAHINMVDPPSSNPFPTSPEGPADWGFPPSVRFSRTFVSSAYGKAHMYRNEEEAKKDGDFAYVFYRYLGRLLAEGRFKGHPYEVMPGGLESVGEGVKRLFENKVSAKKLVYRIADTPGAGKEK</sequence>
<comment type="subunit">
    <text evidence="2">Monomer.</text>
</comment>
<dbReference type="SUPFAM" id="SSF50129">
    <property type="entry name" value="GroES-like"/>
    <property type="match status" value="1"/>
</dbReference>
<comment type="similarity">
    <text evidence="1">Belongs to the zinc-containing alcohol dehydrogenase family.</text>
</comment>
<evidence type="ECO:0000256" key="1">
    <source>
        <dbReference type="ARBA" id="ARBA00008072"/>
    </source>
</evidence>
<proteinExistence type="inferred from homology"/>